<dbReference type="GeneTree" id="ENSGT00940000154543"/>
<organism evidence="2 3">
    <name type="scientific">Scleropages formosus</name>
    <name type="common">Asian bonytongue</name>
    <name type="synonym">Osteoglossum formosum</name>
    <dbReference type="NCBI Taxonomy" id="113540"/>
    <lineage>
        <taxon>Eukaryota</taxon>
        <taxon>Metazoa</taxon>
        <taxon>Chordata</taxon>
        <taxon>Craniata</taxon>
        <taxon>Vertebrata</taxon>
        <taxon>Euteleostomi</taxon>
        <taxon>Actinopterygii</taxon>
        <taxon>Neopterygii</taxon>
        <taxon>Teleostei</taxon>
        <taxon>Osteoglossocephala</taxon>
        <taxon>Osteoglossomorpha</taxon>
        <taxon>Osteoglossiformes</taxon>
        <taxon>Osteoglossidae</taxon>
        <taxon>Scleropages</taxon>
    </lineage>
</organism>
<evidence type="ECO:0000256" key="1">
    <source>
        <dbReference type="SAM" id="MobiDB-lite"/>
    </source>
</evidence>
<evidence type="ECO:0000313" key="2">
    <source>
        <dbReference type="Ensembl" id="ENSSFOP00015040540.1"/>
    </source>
</evidence>
<evidence type="ECO:0000313" key="3">
    <source>
        <dbReference type="Proteomes" id="UP000694397"/>
    </source>
</evidence>
<dbReference type="PANTHER" id="PTHR22145:SF2">
    <property type="entry name" value="SI:CH211-266K22.6"/>
    <property type="match status" value="1"/>
</dbReference>
<feature type="region of interest" description="Disordered" evidence="1">
    <location>
        <begin position="353"/>
        <end position="440"/>
    </location>
</feature>
<feature type="compositionally biased region" description="Low complexity" evidence="1">
    <location>
        <begin position="134"/>
        <end position="146"/>
    </location>
</feature>
<reference evidence="2" key="2">
    <citation type="submission" date="2025-08" db="UniProtKB">
        <authorList>
            <consortium name="Ensembl"/>
        </authorList>
    </citation>
    <scope>IDENTIFICATION</scope>
</reference>
<keyword evidence="3" id="KW-1185">Reference proteome</keyword>
<dbReference type="PANTHER" id="PTHR22145">
    <property type="entry name" value="SI:CH211-266K22.6"/>
    <property type="match status" value="1"/>
</dbReference>
<feature type="region of interest" description="Disordered" evidence="1">
    <location>
        <begin position="34"/>
        <end position="178"/>
    </location>
</feature>
<dbReference type="Proteomes" id="UP000694397">
    <property type="component" value="Chromosome 22"/>
</dbReference>
<gene>
    <name evidence="2" type="primary">fam217bb</name>
</gene>
<name>A0A8C9SP46_SCLFO</name>
<dbReference type="OrthoDB" id="10027339at2759"/>
<dbReference type="AlphaFoldDB" id="A0A8C9SP46"/>
<dbReference type="Pfam" id="PF15344">
    <property type="entry name" value="FAM217"/>
    <property type="match status" value="1"/>
</dbReference>
<accession>A0A8C9SP46</accession>
<reference evidence="2" key="3">
    <citation type="submission" date="2025-09" db="UniProtKB">
        <authorList>
            <consortium name="Ensembl"/>
        </authorList>
    </citation>
    <scope>IDENTIFICATION</scope>
</reference>
<evidence type="ECO:0008006" key="4">
    <source>
        <dbReference type="Google" id="ProtNLM"/>
    </source>
</evidence>
<dbReference type="Ensembl" id="ENSSFOT00015059525.1">
    <property type="protein sequence ID" value="ENSSFOP00015040540.1"/>
    <property type="gene ID" value="ENSSFOG00015028580.1"/>
</dbReference>
<sequence length="493" mass="53724">MCLPSLVMSHEYSSPLSKFTYKCNCFLSLPSSPKKGKLNQNCRSQKKPGAIPKHAPQPLRRDPLIVTEKDVQCSGTRVKSVSPRGTDAGTTRPRGQVRVSPAGDSEERKEQRGSPRGRGSKRSEMGKGKERRALSLSLAPPSAHLEPLMRREQEEPDSASDLSDSERLPLLPPPRTPPQLELRAEVIGPDPLQPPLPGPWVPFLGSQSYPDFLPTPFNTWSLRQLAVFVHTEGRSAPRPRPATLLERYLERLLQLEWLQVQTIQEENGRPTASVSVSRPRPHTAPPSSLSSPKCLRHCQRAFPLAFLSSLADPAAGALSGRVCPHCRVRYPFCNGACRLYGYQRYSRLGPLPERRARGGALPSRSSSESRAGLAHQCREPGSSAGGSSHLQRMQAAGNIRRPTGGQRPMSRPLSSPPCFVSGASRSEGPSREAGSSCENVRDGRPLITARSDGEQVVPVGRDSKTHPVGSLKDLSCVSGARVNSNLKVKFVAQ</sequence>
<protein>
    <recommendedName>
        <fullName evidence="4">Protein FAM217B-like</fullName>
    </recommendedName>
</protein>
<dbReference type="InterPro" id="IPR029266">
    <property type="entry name" value="FAM217"/>
</dbReference>
<feature type="compositionally biased region" description="Basic and acidic residues" evidence="1">
    <location>
        <begin position="59"/>
        <end position="71"/>
    </location>
</feature>
<proteinExistence type="predicted"/>
<reference evidence="2 3" key="1">
    <citation type="submission" date="2019-04" db="EMBL/GenBank/DDBJ databases">
        <authorList>
            <consortium name="Wellcome Sanger Institute Data Sharing"/>
        </authorList>
    </citation>
    <scope>NUCLEOTIDE SEQUENCE [LARGE SCALE GENOMIC DNA]</scope>
</reference>
<feature type="region of interest" description="Disordered" evidence="1">
    <location>
        <begin position="268"/>
        <end position="292"/>
    </location>
</feature>
<feature type="compositionally biased region" description="Basic and acidic residues" evidence="1">
    <location>
        <begin position="121"/>
        <end position="133"/>
    </location>
</feature>